<keyword evidence="3" id="KW-0012">Acyltransferase</keyword>
<dbReference type="Pfam" id="PF01553">
    <property type="entry name" value="Acyltransferase"/>
    <property type="match status" value="1"/>
</dbReference>
<dbReference type="SUPFAM" id="SSF69593">
    <property type="entry name" value="Glycerol-3-phosphate (1)-acyltransferase"/>
    <property type="match status" value="1"/>
</dbReference>
<keyword evidence="6" id="KW-1185">Reference proteome</keyword>
<feature type="domain" description="Phospholipid/glycerol acyltransferase" evidence="4">
    <location>
        <begin position="29"/>
        <end position="143"/>
    </location>
</feature>
<evidence type="ECO:0000313" key="6">
    <source>
        <dbReference type="Proteomes" id="UP001500067"/>
    </source>
</evidence>
<dbReference type="Proteomes" id="UP001500067">
    <property type="component" value="Unassembled WGS sequence"/>
</dbReference>
<dbReference type="EMBL" id="BAABFA010000015">
    <property type="protein sequence ID" value="GAA4467368.1"/>
    <property type="molecule type" value="Genomic_DNA"/>
</dbReference>
<comment type="caution">
    <text evidence="5">The sequence shown here is derived from an EMBL/GenBank/DDBJ whole genome shotgun (WGS) entry which is preliminary data.</text>
</comment>
<dbReference type="InterPro" id="IPR002123">
    <property type="entry name" value="Plipid/glycerol_acylTrfase"/>
</dbReference>
<dbReference type="PANTHER" id="PTHR10434:SF66">
    <property type="entry name" value="PHOSPHOLIPID_GLYCEROL ACYLTRANSFERASE DOMAIN-CONTAINING PROTEIN"/>
    <property type="match status" value="1"/>
</dbReference>
<evidence type="ECO:0000259" key="4">
    <source>
        <dbReference type="SMART" id="SM00563"/>
    </source>
</evidence>
<proteinExistence type="predicted"/>
<reference evidence="6" key="1">
    <citation type="journal article" date="2019" name="Int. J. Syst. Evol. Microbiol.">
        <title>The Global Catalogue of Microorganisms (GCM) 10K type strain sequencing project: providing services to taxonomists for standard genome sequencing and annotation.</title>
        <authorList>
            <consortium name="The Broad Institute Genomics Platform"/>
            <consortium name="The Broad Institute Genome Sequencing Center for Infectious Disease"/>
            <person name="Wu L."/>
            <person name="Ma J."/>
        </authorList>
    </citation>
    <scope>NUCLEOTIDE SEQUENCE [LARGE SCALE GENOMIC DNA]</scope>
    <source>
        <strain evidence="6">JCM 32105</strain>
    </source>
</reference>
<comment type="pathway">
    <text evidence="1">Lipid metabolism.</text>
</comment>
<keyword evidence="2" id="KW-0808">Transferase</keyword>
<dbReference type="PANTHER" id="PTHR10434">
    <property type="entry name" value="1-ACYL-SN-GLYCEROL-3-PHOSPHATE ACYLTRANSFERASE"/>
    <property type="match status" value="1"/>
</dbReference>
<accession>A0ABP8NJE5</accession>
<name>A0ABP8NJE5_9BACT</name>
<sequence>MGIRLSFTTWSWLTGMPLWVRNKTAKGRYIYIANHASYIDDINIFPAIKGHFRPLGKKEMTKVPIWGYLYKHVVIVVDRKSPESRAASMAAMAHTLATEGSILIFPEGTFNATDRPLKDFYDGAFRLAIDTGTPIVPIIFPDAEKRAPHTAWWKIWPGRNRAFHLAPIHVNGMTTDDLPALKAHAYSIMEKELLRHARQ</sequence>
<evidence type="ECO:0000256" key="1">
    <source>
        <dbReference type="ARBA" id="ARBA00005189"/>
    </source>
</evidence>
<evidence type="ECO:0000256" key="2">
    <source>
        <dbReference type="ARBA" id="ARBA00022679"/>
    </source>
</evidence>
<dbReference type="CDD" id="cd07989">
    <property type="entry name" value="LPLAT_AGPAT-like"/>
    <property type="match status" value="1"/>
</dbReference>
<gene>
    <name evidence="5" type="ORF">GCM10023093_23160</name>
</gene>
<organism evidence="5 6">
    <name type="scientific">Nemorincola caseinilytica</name>
    <dbReference type="NCBI Taxonomy" id="2054315"/>
    <lineage>
        <taxon>Bacteria</taxon>
        <taxon>Pseudomonadati</taxon>
        <taxon>Bacteroidota</taxon>
        <taxon>Chitinophagia</taxon>
        <taxon>Chitinophagales</taxon>
        <taxon>Chitinophagaceae</taxon>
        <taxon>Nemorincola</taxon>
    </lineage>
</organism>
<dbReference type="SMART" id="SM00563">
    <property type="entry name" value="PlsC"/>
    <property type="match status" value="1"/>
</dbReference>
<evidence type="ECO:0000313" key="5">
    <source>
        <dbReference type="EMBL" id="GAA4467368.1"/>
    </source>
</evidence>
<protein>
    <recommendedName>
        <fullName evidence="4">Phospholipid/glycerol acyltransferase domain-containing protein</fullName>
    </recommendedName>
</protein>
<evidence type="ECO:0000256" key="3">
    <source>
        <dbReference type="ARBA" id="ARBA00023315"/>
    </source>
</evidence>